<dbReference type="SMART" id="SM00121">
    <property type="entry name" value="IB"/>
    <property type="match status" value="1"/>
</dbReference>
<evidence type="ECO:0000259" key="8">
    <source>
        <dbReference type="PROSITE" id="PS51465"/>
    </source>
</evidence>
<feature type="signal peptide" evidence="6">
    <location>
        <begin position="1"/>
        <end position="17"/>
    </location>
</feature>
<dbReference type="Pfam" id="PF07648">
    <property type="entry name" value="Kazal_2"/>
    <property type="match status" value="1"/>
</dbReference>
<keyword evidence="10" id="KW-1185">Reference proteome</keyword>
<dbReference type="InterPro" id="IPR036058">
    <property type="entry name" value="Kazal_dom_sf"/>
</dbReference>
<comment type="subcellular location">
    <subcellularLocation>
        <location evidence="1">Secreted</location>
    </subcellularLocation>
</comment>
<name>A0AAV2MQ39_KNICA</name>
<dbReference type="GO" id="GO:0005615">
    <property type="term" value="C:extracellular space"/>
    <property type="evidence" value="ECO:0007669"/>
    <property type="project" value="TreeGrafter"/>
</dbReference>
<feature type="domain" description="Kazal-like" evidence="8">
    <location>
        <begin position="74"/>
        <end position="139"/>
    </location>
</feature>
<keyword evidence="2" id="KW-0964">Secreted</keyword>
<feature type="chain" id="PRO_5043909589" evidence="6">
    <location>
        <begin position="18"/>
        <end position="145"/>
    </location>
</feature>
<dbReference type="InterPro" id="IPR000867">
    <property type="entry name" value="IGFBP-like"/>
</dbReference>
<evidence type="ECO:0000256" key="3">
    <source>
        <dbReference type="ARBA" id="ARBA00022729"/>
    </source>
</evidence>
<dbReference type="PROSITE" id="PS51465">
    <property type="entry name" value="KAZAL_2"/>
    <property type="match status" value="1"/>
</dbReference>
<evidence type="ECO:0000313" key="9">
    <source>
        <dbReference type="EMBL" id="CAL1615289.1"/>
    </source>
</evidence>
<proteinExistence type="predicted"/>
<dbReference type="SUPFAM" id="SSF100895">
    <property type="entry name" value="Kazal-type serine protease inhibitors"/>
    <property type="match status" value="1"/>
</dbReference>
<dbReference type="AlphaFoldDB" id="A0AAV2MQ39"/>
<keyword evidence="5" id="KW-0393">Immunoglobulin domain</keyword>
<dbReference type="Pfam" id="PF00219">
    <property type="entry name" value="IGFBP"/>
    <property type="match status" value="1"/>
</dbReference>
<evidence type="ECO:0000256" key="6">
    <source>
        <dbReference type="SAM" id="SignalP"/>
    </source>
</evidence>
<dbReference type="Proteomes" id="UP001497482">
    <property type="component" value="Chromosome 9"/>
</dbReference>
<dbReference type="EMBL" id="OZ035831">
    <property type="protein sequence ID" value="CAL1615289.1"/>
    <property type="molecule type" value="Genomic_DNA"/>
</dbReference>
<dbReference type="InterPro" id="IPR009030">
    <property type="entry name" value="Growth_fac_rcpt_cys_sf"/>
</dbReference>
<dbReference type="InterPro" id="IPR002350">
    <property type="entry name" value="Kazal_dom"/>
</dbReference>
<evidence type="ECO:0000256" key="1">
    <source>
        <dbReference type="ARBA" id="ARBA00004613"/>
    </source>
</evidence>
<dbReference type="SMART" id="SM00280">
    <property type="entry name" value="KAZAL"/>
    <property type="match status" value="1"/>
</dbReference>
<organism evidence="9 10">
    <name type="scientific">Knipowitschia caucasica</name>
    <name type="common">Caucasian dwarf goby</name>
    <name type="synonym">Pomatoschistus caucasicus</name>
    <dbReference type="NCBI Taxonomy" id="637954"/>
    <lineage>
        <taxon>Eukaryota</taxon>
        <taxon>Metazoa</taxon>
        <taxon>Chordata</taxon>
        <taxon>Craniata</taxon>
        <taxon>Vertebrata</taxon>
        <taxon>Euteleostomi</taxon>
        <taxon>Actinopterygii</taxon>
        <taxon>Neopterygii</taxon>
        <taxon>Teleostei</taxon>
        <taxon>Neoteleostei</taxon>
        <taxon>Acanthomorphata</taxon>
        <taxon>Gobiaria</taxon>
        <taxon>Gobiiformes</taxon>
        <taxon>Gobioidei</taxon>
        <taxon>Gobiidae</taxon>
        <taxon>Gobiinae</taxon>
        <taxon>Knipowitschia</taxon>
    </lineage>
</organism>
<evidence type="ECO:0000256" key="4">
    <source>
        <dbReference type="ARBA" id="ARBA00023157"/>
    </source>
</evidence>
<dbReference type="PANTHER" id="PTHR14186:SF19">
    <property type="entry name" value="INSULIN-LIKE GROWTH FACTOR-BINDING PROTEIN 7"/>
    <property type="match status" value="1"/>
</dbReference>
<dbReference type="CDD" id="cd00104">
    <property type="entry name" value="KAZAL_FS"/>
    <property type="match status" value="1"/>
</dbReference>
<dbReference type="Gene3D" id="3.30.60.30">
    <property type="match status" value="1"/>
</dbReference>
<evidence type="ECO:0000256" key="2">
    <source>
        <dbReference type="ARBA" id="ARBA00022525"/>
    </source>
</evidence>
<dbReference type="GO" id="GO:0001558">
    <property type="term" value="P:regulation of cell growth"/>
    <property type="evidence" value="ECO:0007669"/>
    <property type="project" value="InterPro"/>
</dbReference>
<evidence type="ECO:0000313" key="10">
    <source>
        <dbReference type="Proteomes" id="UP001497482"/>
    </source>
</evidence>
<dbReference type="InterPro" id="IPR011390">
    <property type="entry name" value="IGFBP_rP_mac25"/>
</dbReference>
<feature type="domain" description="IGFBP N-terminal" evidence="7">
    <location>
        <begin position="22"/>
        <end position="95"/>
    </location>
</feature>
<dbReference type="Gene3D" id="4.10.40.20">
    <property type="match status" value="1"/>
</dbReference>
<keyword evidence="3 6" id="KW-0732">Signal</keyword>
<reference evidence="9 10" key="1">
    <citation type="submission" date="2024-04" db="EMBL/GenBank/DDBJ databases">
        <authorList>
            <person name="Waldvogel A.-M."/>
            <person name="Schoenle A."/>
        </authorList>
    </citation>
    <scope>NUCLEOTIDE SEQUENCE [LARGE SCALE GENOMIC DNA]</scope>
</reference>
<keyword evidence="4" id="KW-1015">Disulfide bond</keyword>
<dbReference type="SUPFAM" id="SSF57184">
    <property type="entry name" value="Growth factor receptor domain"/>
    <property type="match status" value="1"/>
</dbReference>
<dbReference type="GO" id="GO:0009966">
    <property type="term" value="P:regulation of signal transduction"/>
    <property type="evidence" value="ECO:0007669"/>
    <property type="project" value="TreeGrafter"/>
</dbReference>
<evidence type="ECO:0000259" key="7">
    <source>
        <dbReference type="PROSITE" id="PS51323"/>
    </source>
</evidence>
<dbReference type="PANTHER" id="PTHR14186">
    <property type="entry name" value="INSULIN-LIKE GROWTH FACTOR BINDING PROTEIN-RELATED"/>
    <property type="match status" value="1"/>
</dbReference>
<gene>
    <name evidence="9" type="ORF">KC01_LOCUS41266</name>
</gene>
<evidence type="ECO:0000256" key="5">
    <source>
        <dbReference type="ARBA" id="ARBA00023319"/>
    </source>
</evidence>
<dbReference type="GO" id="GO:0005520">
    <property type="term" value="F:insulin-like growth factor binding"/>
    <property type="evidence" value="ECO:0007669"/>
    <property type="project" value="InterPro"/>
</dbReference>
<dbReference type="PROSITE" id="PS51323">
    <property type="entry name" value="IGFBP_N_2"/>
    <property type="match status" value="1"/>
</dbReference>
<accession>A0AAV2MQ39</accession>
<protein>
    <submittedName>
        <fullName evidence="9">Uncharacterized protein</fullName>
    </submittedName>
</protein>
<sequence length="145" mass="15268">MKLTYCMPFALLTLAHAGLLLKRDSCQRQCNLSQCPSAPQACYYGRAKDSCGCCVVCGASEGEKCGGAGGAVCGDGMRCERRGVEEKARFVCVCQSNGVVCGSDGRTYPSVCRLRAENARAKTENAAPVTVLQRGECHASGEGKT</sequence>